<evidence type="ECO:0000313" key="4">
    <source>
        <dbReference type="EMBL" id="PIO57772.1"/>
    </source>
</evidence>
<dbReference type="AlphaFoldDB" id="A0A2G9TJT4"/>
<dbReference type="GO" id="GO:0006096">
    <property type="term" value="P:glycolytic process"/>
    <property type="evidence" value="ECO:0007669"/>
    <property type="project" value="UniProtKB-KW"/>
</dbReference>
<dbReference type="GO" id="GO:0008865">
    <property type="term" value="F:fructokinase activity"/>
    <property type="evidence" value="ECO:0007669"/>
    <property type="project" value="TreeGrafter"/>
</dbReference>
<dbReference type="GO" id="GO:0005536">
    <property type="term" value="F:D-glucose binding"/>
    <property type="evidence" value="ECO:0007669"/>
    <property type="project" value="InterPro"/>
</dbReference>
<dbReference type="InterPro" id="IPR043129">
    <property type="entry name" value="ATPase_NBD"/>
</dbReference>
<dbReference type="GO" id="GO:0005524">
    <property type="term" value="F:ATP binding"/>
    <property type="evidence" value="ECO:0007669"/>
    <property type="project" value="UniProtKB-UniRule"/>
</dbReference>
<proteinExistence type="inferred from homology"/>
<keyword evidence="2 4" id="KW-0418">Kinase</keyword>
<dbReference type="PROSITE" id="PS51748">
    <property type="entry name" value="HEXOKINASE_2"/>
    <property type="match status" value="1"/>
</dbReference>
<keyword evidence="5" id="KW-1185">Reference proteome</keyword>
<evidence type="ECO:0000313" key="5">
    <source>
        <dbReference type="Proteomes" id="UP000230423"/>
    </source>
</evidence>
<dbReference type="GO" id="GO:0005829">
    <property type="term" value="C:cytosol"/>
    <property type="evidence" value="ECO:0007669"/>
    <property type="project" value="TreeGrafter"/>
</dbReference>
<gene>
    <name evidence="4" type="ORF">TELCIR_20808</name>
</gene>
<name>A0A2G9TJT4_TELCI</name>
<dbReference type="PANTHER" id="PTHR19443">
    <property type="entry name" value="HEXOKINASE"/>
    <property type="match status" value="1"/>
</dbReference>
<dbReference type="GO" id="GO:0004340">
    <property type="term" value="F:glucokinase activity"/>
    <property type="evidence" value="ECO:0007669"/>
    <property type="project" value="TreeGrafter"/>
</dbReference>
<reference evidence="4 5" key="1">
    <citation type="submission" date="2015-09" db="EMBL/GenBank/DDBJ databases">
        <title>Draft genome of the parasitic nematode Teladorsagia circumcincta isolate WARC Sus (inbred).</title>
        <authorList>
            <person name="Mitreva M."/>
        </authorList>
    </citation>
    <scope>NUCLEOTIDE SEQUENCE [LARGE SCALE GENOMIC DNA]</scope>
    <source>
        <strain evidence="4 5">S</strain>
    </source>
</reference>
<dbReference type="SUPFAM" id="SSF53067">
    <property type="entry name" value="Actin-like ATPase domain"/>
    <property type="match status" value="1"/>
</dbReference>
<dbReference type="PANTHER" id="PTHR19443:SF77">
    <property type="entry name" value="PHOSPHOTRANSFERASE"/>
    <property type="match status" value="1"/>
</dbReference>
<dbReference type="GO" id="GO:0001678">
    <property type="term" value="P:intracellular glucose homeostasis"/>
    <property type="evidence" value="ECO:0007669"/>
    <property type="project" value="InterPro"/>
</dbReference>
<evidence type="ECO:0000259" key="3">
    <source>
        <dbReference type="Pfam" id="PF03727"/>
    </source>
</evidence>
<dbReference type="EC" id="2.7.1.-" evidence="2"/>
<comment type="pathway">
    <text evidence="1">Carbohydrate degradation; glycolysis; D-glyceraldehyde 3-phosphate and glycerone phosphate from D-glucose: step 1/4.</text>
</comment>
<keyword evidence="2" id="KW-0324">Glycolysis</keyword>
<comment type="similarity">
    <text evidence="2">Belongs to the hexokinase family.</text>
</comment>
<dbReference type="InterPro" id="IPR022673">
    <property type="entry name" value="Hexokinase_C"/>
</dbReference>
<dbReference type="Gene3D" id="3.40.367.20">
    <property type="match status" value="1"/>
</dbReference>
<evidence type="ECO:0000256" key="1">
    <source>
        <dbReference type="ARBA" id="ARBA00004888"/>
    </source>
</evidence>
<dbReference type="OrthoDB" id="419537at2759"/>
<keyword evidence="2" id="KW-0547">Nucleotide-binding</keyword>
<dbReference type="Proteomes" id="UP000230423">
    <property type="component" value="Unassembled WGS sequence"/>
</dbReference>
<evidence type="ECO:0000256" key="2">
    <source>
        <dbReference type="RuleBase" id="RU362007"/>
    </source>
</evidence>
<dbReference type="GO" id="GO:0006006">
    <property type="term" value="P:glucose metabolic process"/>
    <property type="evidence" value="ECO:0007669"/>
    <property type="project" value="TreeGrafter"/>
</dbReference>
<dbReference type="PRINTS" id="PR00475">
    <property type="entry name" value="HEXOKINASE"/>
</dbReference>
<organism evidence="4 5">
    <name type="scientific">Teladorsagia circumcincta</name>
    <name type="common">Brown stomach worm</name>
    <name type="synonym">Ostertagia circumcincta</name>
    <dbReference type="NCBI Taxonomy" id="45464"/>
    <lineage>
        <taxon>Eukaryota</taxon>
        <taxon>Metazoa</taxon>
        <taxon>Ecdysozoa</taxon>
        <taxon>Nematoda</taxon>
        <taxon>Chromadorea</taxon>
        <taxon>Rhabditida</taxon>
        <taxon>Rhabditina</taxon>
        <taxon>Rhabditomorpha</taxon>
        <taxon>Strongyloidea</taxon>
        <taxon>Trichostrongylidae</taxon>
        <taxon>Teladorsagia</taxon>
    </lineage>
</organism>
<dbReference type="EMBL" id="KZ363918">
    <property type="protein sequence ID" value="PIO57772.1"/>
    <property type="molecule type" value="Genomic_DNA"/>
</dbReference>
<keyword evidence="2" id="KW-0067">ATP-binding</keyword>
<feature type="domain" description="Hexokinase C-terminal" evidence="3">
    <location>
        <begin position="4"/>
        <end position="100"/>
    </location>
</feature>
<dbReference type="GO" id="GO:0005739">
    <property type="term" value="C:mitochondrion"/>
    <property type="evidence" value="ECO:0007669"/>
    <property type="project" value="TreeGrafter"/>
</dbReference>
<protein>
    <recommendedName>
        <fullName evidence="2">Phosphotransferase</fullName>
        <ecNumber evidence="2">2.7.1.-</ecNumber>
    </recommendedName>
</protein>
<sequence length="115" mass="12657">MDELGIDDYTFSDMLLFREVCLVVSRRSANLSAAAITCVLNRVRRPKMVVAIDGSTYKYHPFFDHWVVDKIKELIDPGLEFKVVQTGDGSGKGAALIAAIVTRCRLKSFGESGGT</sequence>
<dbReference type="Pfam" id="PF03727">
    <property type="entry name" value="Hexokinase_2"/>
    <property type="match status" value="1"/>
</dbReference>
<accession>A0A2G9TJT4</accession>
<dbReference type="InterPro" id="IPR001312">
    <property type="entry name" value="Hexokinase"/>
</dbReference>
<keyword evidence="2" id="KW-0808">Transferase</keyword>